<name>X1F321_9ZZZZ</name>
<dbReference type="EMBL" id="BART01034168">
    <property type="protein sequence ID" value="GAH15208.1"/>
    <property type="molecule type" value="Genomic_DNA"/>
</dbReference>
<proteinExistence type="predicted"/>
<evidence type="ECO:0000313" key="1">
    <source>
        <dbReference type="EMBL" id="GAH15208.1"/>
    </source>
</evidence>
<dbReference type="AlphaFoldDB" id="X1F321"/>
<gene>
    <name evidence="1" type="ORF">S01H4_58489</name>
</gene>
<accession>X1F321</accession>
<protein>
    <submittedName>
        <fullName evidence="1">Uncharacterized protein</fullName>
    </submittedName>
</protein>
<organism evidence="1">
    <name type="scientific">marine sediment metagenome</name>
    <dbReference type="NCBI Taxonomy" id="412755"/>
    <lineage>
        <taxon>unclassified sequences</taxon>
        <taxon>metagenomes</taxon>
        <taxon>ecological metagenomes</taxon>
    </lineage>
</organism>
<reference evidence="1" key="1">
    <citation type="journal article" date="2014" name="Front. Microbiol.">
        <title>High frequency of phylogenetically diverse reductive dehalogenase-homologous genes in deep subseafloor sedimentary metagenomes.</title>
        <authorList>
            <person name="Kawai M."/>
            <person name="Futagami T."/>
            <person name="Toyoda A."/>
            <person name="Takaki Y."/>
            <person name="Nishi S."/>
            <person name="Hori S."/>
            <person name="Arai W."/>
            <person name="Tsubouchi T."/>
            <person name="Morono Y."/>
            <person name="Uchiyama I."/>
            <person name="Ito T."/>
            <person name="Fujiyama A."/>
            <person name="Inagaki F."/>
            <person name="Takami H."/>
        </authorList>
    </citation>
    <scope>NUCLEOTIDE SEQUENCE</scope>
    <source>
        <strain evidence="1">Expedition CK06-06</strain>
    </source>
</reference>
<comment type="caution">
    <text evidence="1">The sequence shown here is derived from an EMBL/GenBank/DDBJ whole genome shotgun (WGS) entry which is preliminary data.</text>
</comment>
<sequence>MPYTREQLKLFGIALAMKRGETPYSYSEEAAEIARKTSLATLERMIGEGVKRK</sequence>